<reference evidence="2 3" key="1">
    <citation type="submission" date="2023-11" db="EMBL/GenBank/DDBJ databases">
        <title>Lentzea sokolovensis, sp. nov., Lentzea kristufkii, sp. nov., and Lentzea miocenensis, sp. nov., rare actinobacteria from Sokolov Coal Basin, Miocene lacustrine sediment, Czech Republic.</title>
        <authorList>
            <person name="Lara A."/>
            <person name="Kotroba L."/>
            <person name="Nouioui I."/>
            <person name="Neumann-Schaal M."/>
            <person name="Mast Y."/>
            <person name="Chronakova A."/>
        </authorList>
    </citation>
    <scope>NUCLEOTIDE SEQUENCE [LARGE SCALE GENOMIC DNA]</scope>
    <source>
        <strain evidence="2 3">BCCO 10_0856</strain>
    </source>
</reference>
<keyword evidence="1" id="KW-0472">Membrane</keyword>
<evidence type="ECO:0000313" key="3">
    <source>
        <dbReference type="Proteomes" id="UP001285521"/>
    </source>
</evidence>
<reference evidence="2 3" key="2">
    <citation type="submission" date="2023-11" db="EMBL/GenBank/DDBJ databases">
        <authorList>
            <person name="Lara A.C."/>
            <person name="Chronakova A."/>
        </authorList>
    </citation>
    <scope>NUCLEOTIDE SEQUENCE [LARGE SCALE GENOMIC DNA]</scope>
    <source>
        <strain evidence="2 3">BCCO 10_0856</strain>
    </source>
</reference>
<sequence length="95" mass="9930">MRRCRSSIASLCVYAPGLLSPWIGRVSATALSIVFAGGPLGLAAGAALVAHLGFQVIYVIIAGTAATAAVVTRGGRTRRFTARRTPAWRTADQME</sequence>
<protein>
    <recommendedName>
        <fullName evidence="4">Major Facilitator Superfamily protein</fullName>
    </recommendedName>
</protein>
<dbReference type="RefSeq" id="WP_319969034.1">
    <property type="nucleotide sequence ID" value="NZ_JAXAVW010000024.1"/>
</dbReference>
<evidence type="ECO:0000256" key="1">
    <source>
        <dbReference type="SAM" id="Phobius"/>
    </source>
</evidence>
<dbReference type="EMBL" id="JAXAVW010000024">
    <property type="protein sequence ID" value="MDX8034011.1"/>
    <property type="molecule type" value="Genomic_DNA"/>
</dbReference>
<organism evidence="2 3">
    <name type="scientific">Lentzea miocenica</name>
    <dbReference type="NCBI Taxonomy" id="3095431"/>
    <lineage>
        <taxon>Bacteria</taxon>
        <taxon>Bacillati</taxon>
        <taxon>Actinomycetota</taxon>
        <taxon>Actinomycetes</taxon>
        <taxon>Pseudonocardiales</taxon>
        <taxon>Pseudonocardiaceae</taxon>
        <taxon>Lentzea</taxon>
    </lineage>
</organism>
<evidence type="ECO:0008006" key="4">
    <source>
        <dbReference type="Google" id="ProtNLM"/>
    </source>
</evidence>
<feature type="transmembrane region" description="Helical" evidence="1">
    <location>
        <begin position="52"/>
        <end position="71"/>
    </location>
</feature>
<accession>A0ABU4T766</accession>
<name>A0ABU4T766_9PSEU</name>
<dbReference type="Proteomes" id="UP001285521">
    <property type="component" value="Unassembled WGS sequence"/>
</dbReference>
<proteinExistence type="predicted"/>
<comment type="caution">
    <text evidence="2">The sequence shown here is derived from an EMBL/GenBank/DDBJ whole genome shotgun (WGS) entry which is preliminary data.</text>
</comment>
<gene>
    <name evidence="2" type="ORF">SK803_27640</name>
</gene>
<keyword evidence="1" id="KW-1133">Transmembrane helix</keyword>
<evidence type="ECO:0000313" key="2">
    <source>
        <dbReference type="EMBL" id="MDX8034011.1"/>
    </source>
</evidence>
<keyword evidence="1" id="KW-0812">Transmembrane</keyword>
<keyword evidence="3" id="KW-1185">Reference proteome</keyword>